<dbReference type="EMBL" id="VTPC01008349">
    <property type="protein sequence ID" value="KAF2892943.1"/>
    <property type="molecule type" value="Genomic_DNA"/>
</dbReference>
<proteinExistence type="predicted"/>
<comment type="caution">
    <text evidence="1">The sequence shown here is derived from an EMBL/GenBank/DDBJ whole genome shotgun (WGS) entry which is preliminary data.</text>
</comment>
<evidence type="ECO:0000313" key="1">
    <source>
        <dbReference type="EMBL" id="KAF2892943.1"/>
    </source>
</evidence>
<organism evidence="1 2">
    <name type="scientific">Ignelater luminosus</name>
    <name type="common">Cucubano</name>
    <name type="synonym">Pyrophorus luminosus</name>
    <dbReference type="NCBI Taxonomy" id="2038154"/>
    <lineage>
        <taxon>Eukaryota</taxon>
        <taxon>Metazoa</taxon>
        <taxon>Ecdysozoa</taxon>
        <taxon>Arthropoda</taxon>
        <taxon>Hexapoda</taxon>
        <taxon>Insecta</taxon>
        <taxon>Pterygota</taxon>
        <taxon>Neoptera</taxon>
        <taxon>Endopterygota</taxon>
        <taxon>Coleoptera</taxon>
        <taxon>Polyphaga</taxon>
        <taxon>Elateriformia</taxon>
        <taxon>Elateroidea</taxon>
        <taxon>Elateridae</taxon>
        <taxon>Agrypninae</taxon>
        <taxon>Pyrophorini</taxon>
        <taxon>Ignelater</taxon>
    </lineage>
</organism>
<gene>
    <name evidence="1" type="ORF">ILUMI_13237</name>
</gene>
<sequence length="108" mass="12352">MILLITIIDIDWNWTILTERTIRTNRPDIVLVDKRKKKTFVVDISVLSSTNIQITKCGDLKHEVKQQWKQESVAIVPLVVSSTGLVPKSLREHLILLGLFPYNSVTEV</sequence>
<evidence type="ECO:0000313" key="2">
    <source>
        <dbReference type="Proteomes" id="UP000801492"/>
    </source>
</evidence>
<dbReference type="AlphaFoldDB" id="A0A8K0CSN1"/>
<keyword evidence="2" id="KW-1185">Reference proteome</keyword>
<protein>
    <submittedName>
        <fullName evidence="1">Uncharacterized protein</fullName>
    </submittedName>
</protein>
<dbReference type="OrthoDB" id="6753014at2759"/>
<feature type="non-terminal residue" evidence="1">
    <location>
        <position position="108"/>
    </location>
</feature>
<name>A0A8K0CSN1_IGNLU</name>
<accession>A0A8K0CSN1</accession>
<reference evidence="1" key="1">
    <citation type="submission" date="2019-08" db="EMBL/GenBank/DDBJ databases">
        <title>The genome of the North American firefly Photinus pyralis.</title>
        <authorList>
            <consortium name="Photinus pyralis genome working group"/>
            <person name="Fallon T.R."/>
            <person name="Sander Lower S.E."/>
            <person name="Weng J.-K."/>
        </authorList>
    </citation>
    <scope>NUCLEOTIDE SEQUENCE</scope>
    <source>
        <strain evidence="1">TRF0915ILg1</strain>
        <tissue evidence="1">Whole body</tissue>
    </source>
</reference>
<dbReference type="Proteomes" id="UP000801492">
    <property type="component" value="Unassembled WGS sequence"/>
</dbReference>